<proteinExistence type="predicted"/>
<comment type="caution">
    <text evidence="2">The sequence shown here is derived from an EMBL/GenBank/DDBJ whole genome shotgun (WGS) entry which is preliminary data.</text>
</comment>
<keyword evidence="1" id="KW-0472">Membrane</keyword>
<dbReference type="EMBL" id="JAEINI020000004">
    <property type="protein sequence ID" value="MCB5226836.1"/>
    <property type="molecule type" value="Genomic_DNA"/>
</dbReference>
<keyword evidence="1" id="KW-0812">Transmembrane</keyword>
<organism evidence="2 3">
    <name type="scientific">Alishewanella maricola</name>
    <dbReference type="NCBI Taxonomy" id="2795740"/>
    <lineage>
        <taxon>Bacteria</taxon>
        <taxon>Pseudomonadati</taxon>
        <taxon>Pseudomonadota</taxon>
        <taxon>Gammaproteobacteria</taxon>
        <taxon>Alteromonadales</taxon>
        <taxon>Alteromonadaceae</taxon>
        <taxon>Alishewanella</taxon>
    </lineage>
</organism>
<evidence type="ECO:0008006" key="4">
    <source>
        <dbReference type="Google" id="ProtNLM"/>
    </source>
</evidence>
<reference evidence="2 3" key="1">
    <citation type="submission" date="2021-10" db="EMBL/GenBank/DDBJ databases">
        <title>Alishewanella koreense sp. nov. isolated from seawater of southwestern coast in South Korea and the proposal for the reclassification of Rheinheimera perlucida and Rheinheimera tuosuensis as Arsukibacterium perlucida and Arsukibacterium tuosuensis.</title>
        <authorList>
            <person name="Kim K.H."/>
            <person name="Ruan W."/>
            <person name="Kim K.R."/>
            <person name="Baek J.H."/>
            <person name="Jeon C.O."/>
        </authorList>
    </citation>
    <scope>NUCLEOTIDE SEQUENCE [LARGE SCALE GENOMIC DNA]</scope>
    <source>
        <strain evidence="2 3">16-MA</strain>
    </source>
</reference>
<accession>A0ABS8C3E3</accession>
<evidence type="ECO:0000313" key="2">
    <source>
        <dbReference type="EMBL" id="MCB5226836.1"/>
    </source>
</evidence>
<keyword evidence="3" id="KW-1185">Reference proteome</keyword>
<protein>
    <recommendedName>
        <fullName evidence="4">DUF2970 domain-containing protein</fullName>
    </recommendedName>
</protein>
<evidence type="ECO:0000313" key="3">
    <source>
        <dbReference type="Proteomes" id="UP000633814"/>
    </source>
</evidence>
<dbReference type="RefSeq" id="WP_226750925.1">
    <property type="nucleotide sequence ID" value="NZ_JAEINI020000004.1"/>
</dbReference>
<dbReference type="Proteomes" id="UP000633814">
    <property type="component" value="Unassembled WGS sequence"/>
</dbReference>
<evidence type="ECO:0000256" key="1">
    <source>
        <dbReference type="SAM" id="Phobius"/>
    </source>
</evidence>
<name>A0ABS8C3E3_9ALTE</name>
<gene>
    <name evidence="2" type="ORF">JAO78_008410</name>
</gene>
<keyword evidence="1" id="KW-1133">Transmembrane helix</keyword>
<feature type="transmembrane region" description="Helical" evidence="1">
    <location>
        <begin position="40"/>
        <end position="62"/>
    </location>
</feature>
<sequence>MSQVKKASATAGAVVSSGRKQQTKVVIKQRVSKAKPQSMFWLHVSIFLLIILSILLIAWDLIVKFIL</sequence>